<keyword evidence="3" id="KW-1185">Reference proteome</keyword>
<dbReference type="KEGG" id="psoj:PHYSODRAFT_300385"/>
<gene>
    <name evidence="2" type="ORF">PHYSODRAFT_300385</name>
</gene>
<organism evidence="2 3">
    <name type="scientific">Phytophthora sojae (strain P6497)</name>
    <name type="common">Soybean stem and root rot agent</name>
    <name type="synonym">Phytophthora megasperma f. sp. glycines</name>
    <dbReference type="NCBI Taxonomy" id="1094619"/>
    <lineage>
        <taxon>Eukaryota</taxon>
        <taxon>Sar</taxon>
        <taxon>Stramenopiles</taxon>
        <taxon>Oomycota</taxon>
        <taxon>Peronosporomycetes</taxon>
        <taxon>Peronosporales</taxon>
        <taxon>Peronosporaceae</taxon>
        <taxon>Phytophthora</taxon>
    </lineage>
</organism>
<proteinExistence type="predicted"/>
<name>G4ZIJ9_PHYSP</name>
<evidence type="ECO:0000313" key="3">
    <source>
        <dbReference type="Proteomes" id="UP000002640"/>
    </source>
</evidence>
<dbReference type="GeneID" id="20641857"/>
<feature type="region of interest" description="Disordered" evidence="1">
    <location>
        <begin position="1"/>
        <end position="25"/>
    </location>
</feature>
<evidence type="ECO:0000256" key="1">
    <source>
        <dbReference type="SAM" id="MobiDB-lite"/>
    </source>
</evidence>
<dbReference type="RefSeq" id="XP_009526301.1">
    <property type="nucleotide sequence ID" value="XM_009528006.1"/>
</dbReference>
<reference evidence="2 3" key="1">
    <citation type="journal article" date="2006" name="Science">
        <title>Phytophthora genome sequences uncover evolutionary origins and mechanisms of pathogenesis.</title>
        <authorList>
            <person name="Tyler B.M."/>
            <person name="Tripathy S."/>
            <person name="Zhang X."/>
            <person name="Dehal P."/>
            <person name="Jiang R.H."/>
            <person name="Aerts A."/>
            <person name="Arredondo F.D."/>
            <person name="Baxter L."/>
            <person name="Bensasson D."/>
            <person name="Beynon J.L."/>
            <person name="Chapman J."/>
            <person name="Damasceno C.M."/>
            <person name="Dorrance A.E."/>
            <person name="Dou D."/>
            <person name="Dickerman A.W."/>
            <person name="Dubchak I.L."/>
            <person name="Garbelotto M."/>
            <person name="Gijzen M."/>
            <person name="Gordon S.G."/>
            <person name="Govers F."/>
            <person name="Grunwald N.J."/>
            <person name="Huang W."/>
            <person name="Ivors K.L."/>
            <person name="Jones R.W."/>
            <person name="Kamoun S."/>
            <person name="Krampis K."/>
            <person name="Lamour K.H."/>
            <person name="Lee M.K."/>
            <person name="McDonald W.H."/>
            <person name="Medina M."/>
            <person name="Meijer H.J."/>
            <person name="Nordberg E.K."/>
            <person name="Maclean D.J."/>
            <person name="Ospina-Giraldo M.D."/>
            <person name="Morris P.F."/>
            <person name="Phuntumart V."/>
            <person name="Putnam N.H."/>
            <person name="Rash S."/>
            <person name="Rose J.K."/>
            <person name="Sakihama Y."/>
            <person name="Salamov A.A."/>
            <person name="Savidor A."/>
            <person name="Scheuring C.F."/>
            <person name="Smith B.M."/>
            <person name="Sobral B.W."/>
            <person name="Terry A."/>
            <person name="Torto-Alalibo T.A."/>
            <person name="Win J."/>
            <person name="Xu Z."/>
            <person name="Zhang H."/>
            <person name="Grigoriev I.V."/>
            <person name="Rokhsar D.S."/>
            <person name="Boore J.L."/>
        </authorList>
    </citation>
    <scope>NUCLEOTIDE SEQUENCE [LARGE SCALE GENOMIC DNA]</scope>
    <source>
        <strain evidence="2 3">P6497</strain>
    </source>
</reference>
<evidence type="ECO:0000313" key="2">
    <source>
        <dbReference type="EMBL" id="EGZ17243.1"/>
    </source>
</evidence>
<dbReference type="InParanoid" id="G4ZIJ9"/>
<dbReference type="AlphaFoldDB" id="G4ZIJ9"/>
<feature type="compositionally biased region" description="Basic and acidic residues" evidence="1">
    <location>
        <begin position="87"/>
        <end position="106"/>
    </location>
</feature>
<protein>
    <submittedName>
        <fullName evidence="2">Uncharacterized protein</fullName>
    </submittedName>
</protein>
<feature type="region of interest" description="Disordered" evidence="1">
    <location>
        <begin position="74"/>
        <end position="109"/>
    </location>
</feature>
<sequence length="147" mass="16318">MEKPIRNRVHFVPSSERQASEDNQADLLTEATPGERSAVLAALAQLNSGIAQLLANAEPASVVKNPAILKPASFHNKTTFSRRHRQRMSESKERGCNTNQDKEAGTRDVVAPAQARVAATKQVEQHVLQRERELRRTAMRSVPRSSK</sequence>
<dbReference type="EMBL" id="JH159154">
    <property type="protein sequence ID" value="EGZ17243.1"/>
    <property type="molecule type" value="Genomic_DNA"/>
</dbReference>
<dbReference type="Proteomes" id="UP000002640">
    <property type="component" value="Unassembled WGS sequence"/>
</dbReference>
<accession>G4ZIJ9</accession>